<protein>
    <recommendedName>
        <fullName evidence="4">DUF1735 domain-containing protein</fullName>
    </recommendedName>
</protein>
<dbReference type="Proteomes" id="UP000462931">
    <property type="component" value="Unassembled WGS sequence"/>
</dbReference>
<keyword evidence="1" id="KW-0732">Signal</keyword>
<feature type="signal peptide" evidence="1">
    <location>
        <begin position="1"/>
        <end position="24"/>
    </location>
</feature>
<sequence length="421" mass="46501">MKNNKALKIFCSMLALLTVLTSCKKEVPNIFNMLTDVELEYKSTLNQGEVYVEFTAALPTSGANSTKNMSKIELTEVGSTTPARTIQLTSAQTKSYNSGVLILTSANPQTVTYNIKVIDDTNADITSLVTITYPSGNQVVNNPILVTEVDTKTVNPGDNVYLDYTLTSKKDMRNVVFETFAGNAQPTRTNIVLLPDANKNNYRGVVRINMTRNGLSRYRIYATDVLNAFIGDDYKNININVSNDHTIITNRFLYAPSLDATNQNPDVTSASFYSITTGETFNYTNGKNNSAKIDFGIYILPPVAPSVVPSLNLYTLNNPTNPMAGKYDFTDWTKRTTVFTPGITANAKTVFDNTLTSGLSIQTEALKLSSALNRTSVTNIAAGSILYFRTQEGKYGVLYVNGFTRDYLNRWFANIDVKIQK</sequence>
<organism evidence="2 3">
    <name type="scientific">Pedobacter puniceum</name>
    <dbReference type="NCBI Taxonomy" id="2666136"/>
    <lineage>
        <taxon>Bacteria</taxon>
        <taxon>Pseudomonadati</taxon>
        <taxon>Bacteroidota</taxon>
        <taxon>Sphingobacteriia</taxon>
        <taxon>Sphingobacteriales</taxon>
        <taxon>Sphingobacteriaceae</taxon>
        <taxon>Pedobacter</taxon>
    </lineage>
</organism>
<gene>
    <name evidence="2" type="ORF">GJJ64_03205</name>
</gene>
<comment type="caution">
    <text evidence="2">The sequence shown here is derived from an EMBL/GenBank/DDBJ whole genome shotgun (WGS) entry which is preliminary data.</text>
</comment>
<dbReference type="RefSeq" id="WP_154286310.1">
    <property type="nucleotide sequence ID" value="NZ_WKJI01000001.1"/>
</dbReference>
<keyword evidence="3" id="KW-1185">Reference proteome</keyword>
<name>A0A7K0FJV2_9SPHI</name>
<accession>A0A7K0FJV2</accession>
<dbReference type="AlphaFoldDB" id="A0A7K0FJV2"/>
<feature type="chain" id="PRO_5029505464" description="DUF1735 domain-containing protein" evidence="1">
    <location>
        <begin position="25"/>
        <end position="421"/>
    </location>
</feature>
<evidence type="ECO:0000256" key="1">
    <source>
        <dbReference type="SAM" id="SignalP"/>
    </source>
</evidence>
<evidence type="ECO:0000313" key="3">
    <source>
        <dbReference type="Proteomes" id="UP000462931"/>
    </source>
</evidence>
<reference evidence="2 3" key="1">
    <citation type="submission" date="2019-11" db="EMBL/GenBank/DDBJ databases">
        <authorList>
            <person name="Cheng Q."/>
            <person name="Yang Z."/>
        </authorList>
    </citation>
    <scope>NUCLEOTIDE SEQUENCE [LARGE SCALE GENOMIC DNA]</scope>
    <source>
        <strain evidence="2 3">HX-22-1</strain>
    </source>
</reference>
<dbReference type="PROSITE" id="PS51257">
    <property type="entry name" value="PROKAR_LIPOPROTEIN"/>
    <property type="match status" value="1"/>
</dbReference>
<evidence type="ECO:0008006" key="4">
    <source>
        <dbReference type="Google" id="ProtNLM"/>
    </source>
</evidence>
<evidence type="ECO:0000313" key="2">
    <source>
        <dbReference type="EMBL" id="MRX46188.1"/>
    </source>
</evidence>
<proteinExistence type="predicted"/>
<dbReference type="EMBL" id="WKJI01000001">
    <property type="protein sequence ID" value="MRX46188.1"/>
    <property type="molecule type" value="Genomic_DNA"/>
</dbReference>